<dbReference type="AlphaFoldDB" id="A0A4S8M2T3"/>
<evidence type="ECO:0008006" key="4">
    <source>
        <dbReference type="Google" id="ProtNLM"/>
    </source>
</evidence>
<dbReference type="EMBL" id="ML179177">
    <property type="protein sequence ID" value="THU96432.1"/>
    <property type="molecule type" value="Genomic_DNA"/>
</dbReference>
<feature type="compositionally biased region" description="Basic residues" evidence="1">
    <location>
        <begin position="35"/>
        <end position="46"/>
    </location>
</feature>
<evidence type="ECO:0000313" key="2">
    <source>
        <dbReference type="EMBL" id="THU96432.1"/>
    </source>
</evidence>
<gene>
    <name evidence="2" type="ORF">K435DRAFT_858548</name>
</gene>
<keyword evidence="3" id="KW-1185">Reference proteome</keyword>
<accession>A0A4S8M2T3</accession>
<dbReference type="InterPro" id="IPR032675">
    <property type="entry name" value="LRR_dom_sf"/>
</dbReference>
<feature type="region of interest" description="Disordered" evidence="1">
    <location>
        <begin position="1"/>
        <end position="76"/>
    </location>
</feature>
<reference evidence="2 3" key="1">
    <citation type="journal article" date="2019" name="Nat. Ecol. Evol.">
        <title>Megaphylogeny resolves global patterns of mushroom evolution.</title>
        <authorList>
            <person name="Varga T."/>
            <person name="Krizsan K."/>
            <person name="Foldi C."/>
            <person name="Dima B."/>
            <person name="Sanchez-Garcia M."/>
            <person name="Sanchez-Ramirez S."/>
            <person name="Szollosi G.J."/>
            <person name="Szarkandi J.G."/>
            <person name="Papp V."/>
            <person name="Albert L."/>
            <person name="Andreopoulos W."/>
            <person name="Angelini C."/>
            <person name="Antonin V."/>
            <person name="Barry K.W."/>
            <person name="Bougher N.L."/>
            <person name="Buchanan P."/>
            <person name="Buyck B."/>
            <person name="Bense V."/>
            <person name="Catcheside P."/>
            <person name="Chovatia M."/>
            <person name="Cooper J."/>
            <person name="Damon W."/>
            <person name="Desjardin D."/>
            <person name="Finy P."/>
            <person name="Geml J."/>
            <person name="Haridas S."/>
            <person name="Hughes K."/>
            <person name="Justo A."/>
            <person name="Karasinski D."/>
            <person name="Kautmanova I."/>
            <person name="Kiss B."/>
            <person name="Kocsube S."/>
            <person name="Kotiranta H."/>
            <person name="LaButti K.M."/>
            <person name="Lechner B.E."/>
            <person name="Liimatainen K."/>
            <person name="Lipzen A."/>
            <person name="Lukacs Z."/>
            <person name="Mihaltcheva S."/>
            <person name="Morgado L.N."/>
            <person name="Niskanen T."/>
            <person name="Noordeloos M.E."/>
            <person name="Ohm R.A."/>
            <person name="Ortiz-Santana B."/>
            <person name="Ovrebo C."/>
            <person name="Racz N."/>
            <person name="Riley R."/>
            <person name="Savchenko A."/>
            <person name="Shiryaev A."/>
            <person name="Soop K."/>
            <person name="Spirin V."/>
            <person name="Szebenyi C."/>
            <person name="Tomsovsky M."/>
            <person name="Tulloss R.E."/>
            <person name="Uehling J."/>
            <person name="Grigoriev I.V."/>
            <person name="Vagvolgyi C."/>
            <person name="Papp T."/>
            <person name="Martin F.M."/>
            <person name="Miettinen O."/>
            <person name="Hibbett D.S."/>
            <person name="Nagy L.G."/>
        </authorList>
    </citation>
    <scope>NUCLEOTIDE SEQUENCE [LARGE SCALE GENOMIC DNA]</scope>
    <source>
        <strain evidence="2 3">CBS 962.96</strain>
    </source>
</reference>
<dbReference type="Gene3D" id="3.80.10.10">
    <property type="entry name" value="Ribonuclease Inhibitor"/>
    <property type="match status" value="1"/>
</dbReference>
<feature type="compositionally biased region" description="Basic residues" evidence="1">
    <location>
        <begin position="58"/>
        <end position="69"/>
    </location>
</feature>
<protein>
    <recommendedName>
        <fullName evidence="4">F-box domain-containing protein</fullName>
    </recommendedName>
</protein>
<name>A0A4S8M2T3_DENBC</name>
<sequence length="471" mass="53890">MRTPARMSARRQSPCSSSLTLNRCQSPDPSYSPRRSPRKPSPRHRYANGWIRSPAQSRKTKRRNSKAKARASPLHQRMKIPAVKSASLPTEIFFEIAQFVSANENSPLNSQKALSVASQVCRNWRGPFQHELFHVRPTCLSTDTFNTGRAFTRLVSSGHFAHLVTVLNIQMHHLTWLDALDDWHQFTNLTSITLEGKGSQRQFTCLASLFKKNTKLSVITFVNLVITIAELTRFFRSLEADIKTSSVRKLTFNSCELVREYFRNPCQVLPLSFVNLLLVLKNTRNPEALLTDYRLNGLSRLSVEGPYVSLPVLLEFLNAYGSGLTHLSILRFYDWMIEIAPEDFACRFIQQLRSLNLELLEHLSIQYTWKANKVSDILLQKLLTEPFPNLTTLFVSTHFSNDGCLDRILSDIAGQRPQLLLHANSRFENWYHDAQKTLAQLIQNFHPRLQLGQGGEDCSDDELMAQGIPWY</sequence>
<evidence type="ECO:0000256" key="1">
    <source>
        <dbReference type="SAM" id="MobiDB-lite"/>
    </source>
</evidence>
<evidence type="ECO:0000313" key="3">
    <source>
        <dbReference type="Proteomes" id="UP000297245"/>
    </source>
</evidence>
<dbReference type="Proteomes" id="UP000297245">
    <property type="component" value="Unassembled WGS sequence"/>
</dbReference>
<feature type="compositionally biased region" description="Polar residues" evidence="1">
    <location>
        <begin position="10"/>
        <end position="25"/>
    </location>
</feature>
<proteinExistence type="predicted"/>
<organism evidence="2 3">
    <name type="scientific">Dendrothele bispora (strain CBS 962.96)</name>
    <dbReference type="NCBI Taxonomy" id="1314807"/>
    <lineage>
        <taxon>Eukaryota</taxon>
        <taxon>Fungi</taxon>
        <taxon>Dikarya</taxon>
        <taxon>Basidiomycota</taxon>
        <taxon>Agaricomycotina</taxon>
        <taxon>Agaricomycetes</taxon>
        <taxon>Agaricomycetidae</taxon>
        <taxon>Agaricales</taxon>
        <taxon>Agaricales incertae sedis</taxon>
        <taxon>Dendrothele</taxon>
    </lineage>
</organism>